<evidence type="ECO:0000256" key="7">
    <source>
        <dbReference type="ARBA" id="ARBA00022898"/>
    </source>
</evidence>
<evidence type="ECO:0000256" key="12">
    <source>
        <dbReference type="SAM" id="SignalP"/>
    </source>
</evidence>
<reference evidence="14 15" key="1">
    <citation type="submission" date="2016-10" db="EMBL/GenBank/DDBJ databases">
        <authorList>
            <person name="de Groot N.N."/>
        </authorList>
    </citation>
    <scope>NUCLEOTIDE SEQUENCE [LARGE SCALE GENOMIC DNA]</scope>
    <source>
        <strain evidence="14 15">CGMCC 1.10267</strain>
    </source>
</reference>
<evidence type="ECO:0000256" key="8">
    <source>
        <dbReference type="ARBA" id="ARBA00022977"/>
    </source>
</evidence>
<keyword evidence="6" id="KW-0479">Metal-binding</keyword>
<gene>
    <name evidence="14" type="ORF">SAMN04487974_101801</name>
</gene>
<evidence type="ECO:0000256" key="2">
    <source>
        <dbReference type="ARBA" id="ARBA00004948"/>
    </source>
</evidence>
<dbReference type="SUPFAM" id="SSF53850">
    <property type="entry name" value="Periplasmic binding protein-like II"/>
    <property type="match status" value="1"/>
</dbReference>
<dbReference type="STRING" id="440168.SAMN04487974_101801"/>
<dbReference type="GO" id="GO:0016740">
    <property type="term" value="F:transferase activity"/>
    <property type="evidence" value="ECO:0007669"/>
    <property type="project" value="UniProtKB-KW"/>
</dbReference>
<evidence type="ECO:0000256" key="4">
    <source>
        <dbReference type="ARBA" id="ARBA00011738"/>
    </source>
</evidence>
<evidence type="ECO:0000256" key="1">
    <source>
        <dbReference type="ARBA" id="ARBA00003469"/>
    </source>
</evidence>
<evidence type="ECO:0000256" key="11">
    <source>
        <dbReference type="ARBA" id="ARBA00048179"/>
    </source>
</evidence>
<keyword evidence="8" id="KW-0784">Thiamine biosynthesis</keyword>
<evidence type="ECO:0000259" key="13">
    <source>
        <dbReference type="Pfam" id="PF09084"/>
    </source>
</evidence>
<dbReference type="RefSeq" id="WP_090591858.1">
    <property type="nucleotide sequence ID" value="NZ_FNCS01000001.1"/>
</dbReference>
<dbReference type="PANTHER" id="PTHR31528:SF1">
    <property type="entry name" value="4-AMINO-5-HYDROXYMETHYL-2-METHYLPYRIMIDINE PHOSPHATE SYNTHASE THI11-RELATED"/>
    <property type="match status" value="1"/>
</dbReference>
<proteinExistence type="inferred from homology"/>
<dbReference type="InterPro" id="IPR027939">
    <property type="entry name" value="NMT1/THI5"/>
</dbReference>
<feature type="domain" description="SsuA/THI5-like" evidence="13">
    <location>
        <begin position="45"/>
        <end position="261"/>
    </location>
</feature>
<accession>A0A1G7SXW1</accession>
<evidence type="ECO:0000313" key="15">
    <source>
        <dbReference type="Proteomes" id="UP000199495"/>
    </source>
</evidence>
<name>A0A1G7SXW1_9HYPH</name>
<sequence>MPSHKVFISALLGCAAIATSAASPVFAQDMTPIRFTLDWKYQGIHAFVFWAEENGYFDAEGLDVTIDQGDGSAATVTRIISGTYDAGLGDVNAIIQLAGQGEPNTPVMTYMLYNSAPFALISKADGPIQDLADLEDHRLGVPPGSAAGTLFPALAEANGIDEASVEITNMQPNLQEQMLLTDQVDASAVFTVTSYANLIGQGIDPDADINWFLYSDFGIELYSNGLMVSRQLADNNPDAVEGLTRALNRALIEVANDPDAAIALLMAQEPLLDAELEKLRLMYALETHFVTPETDELGMGAIDPERMATAIDVLVQTYELAETPTVEHVFDSSFLPPVQERALSLD</sequence>
<dbReference type="GO" id="GO:0046872">
    <property type="term" value="F:metal ion binding"/>
    <property type="evidence" value="ECO:0007669"/>
    <property type="project" value="UniProtKB-KW"/>
</dbReference>
<evidence type="ECO:0000313" key="14">
    <source>
        <dbReference type="EMBL" id="SDG27897.1"/>
    </source>
</evidence>
<keyword evidence="12" id="KW-0732">Signal</keyword>
<comment type="similarity">
    <text evidence="3">Belongs to the NMT1/THI5 family.</text>
</comment>
<dbReference type="PANTHER" id="PTHR31528">
    <property type="entry name" value="4-AMINO-5-HYDROXYMETHYL-2-METHYLPYRIMIDINE PHOSPHATE SYNTHASE THI11-RELATED"/>
    <property type="match status" value="1"/>
</dbReference>
<keyword evidence="15" id="KW-1185">Reference proteome</keyword>
<keyword evidence="9" id="KW-0408">Iron</keyword>
<evidence type="ECO:0000256" key="10">
    <source>
        <dbReference type="ARBA" id="ARBA00033171"/>
    </source>
</evidence>
<evidence type="ECO:0000256" key="5">
    <source>
        <dbReference type="ARBA" id="ARBA00022679"/>
    </source>
</evidence>
<evidence type="ECO:0000256" key="6">
    <source>
        <dbReference type="ARBA" id="ARBA00022723"/>
    </source>
</evidence>
<keyword evidence="5" id="KW-0808">Transferase</keyword>
<organism evidence="14 15">
    <name type="scientific">Pelagibacterium luteolum</name>
    <dbReference type="NCBI Taxonomy" id="440168"/>
    <lineage>
        <taxon>Bacteria</taxon>
        <taxon>Pseudomonadati</taxon>
        <taxon>Pseudomonadota</taxon>
        <taxon>Alphaproteobacteria</taxon>
        <taxon>Hyphomicrobiales</taxon>
        <taxon>Devosiaceae</taxon>
        <taxon>Pelagibacterium</taxon>
    </lineage>
</organism>
<comment type="function">
    <text evidence="1">Responsible for the formation of the pyrimidine heterocycle in the thiamine biosynthesis pathway. Catalyzes the formation of hydroxymethylpyrimidine phosphate (HMP-P) from histidine and pyridoxal phosphate (PLP). The protein uses PLP and the active site histidine to form HMP-P, generating an inactive enzyme. The enzyme can only undergo a single turnover, which suggests it is a suicide enzyme.</text>
</comment>
<feature type="chain" id="PRO_5011603171" description="Thiamine pyrimidine synthase" evidence="12">
    <location>
        <begin position="28"/>
        <end position="346"/>
    </location>
</feature>
<dbReference type="GO" id="GO:0009228">
    <property type="term" value="P:thiamine biosynthetic process"/>
    <property type="evidence" value="ECO:0007669"/>
    <property type="project" value="UniProtKB-KW"/>
</dbReference>
<dbReference type="Gene3D" id="3.40.190.10">
    <property type="entry name" value="Periplasmic binding protein-like II"/>
    <property type="match status" value="2"/>
</dbReference>
<evidence type="ECO:0000256" key="9">
    <source>
        <dbReference type="ARBA" id="ARBA00023004"/>
    </source>
</evidence>
<feature type="signal peptide" evidence="12">
    <location>
        <begin position="1"/>
        <end position="27"/>
    </location>
</feature>
<protein>
    <recommendedName>
        <fullName evidence="10">Thiamine pyrimidine synthase</fullName>
    </recommendedName>
</protein>
<dbReference type="EMBL" id="FNCS01000001">
    <property type="protein sequence ID" value="SDG27897.1"/>
    <property type="molecule type" value="Genomic_DNA"/>
</dbReference>
<comment type="subunit">
    <text evidence="4">Homodimer.</text>
</comment>
<dbReference type="InterPro" id="IPR015168">
    <property type="entry name" value="SsuA/THI5"/>
</dbReference>
<dbReference type="AlphaFoldDB" id="A0A1G7SXW1"/>
<evidence type="ECO:0000256" key="3">
    <source>
        <dbReference type="ARBA" id="ARBA00009406"/>
    </source>
</evidence>
<dbReference type="Proteomes" id="UP000199495">
    <property type="component" value="Unassembled WGS sequence"/>
</dbReference>
<keyword evidence="7" id="KW-0663">Pyridoxal phosphate</keyword>
<dbReference type="OrthoDB" id="9815602at2"/>
<dbReference type="Pfam" id="PF09084">
    <property type="entry name" value="NMT1"/>
    <property type="match status" value="1"/>
</dbReference>
<comment type="pathway">
    <text evidence="2">Cofactor biosynthesis; thiamine diphosphate biosynthesis.</text>
</comment>
<comment type="catalytic activity">
    <reaction evidence="11">
        <text>N(6)-(pyridoxal phosphate)-L-lysyl-[4-amino-5-hydroxymethyl-2-methylpyrimidine phosphate synthase] + L-histidyl-[4-amino-5-hydroxymethyl-2-methylpyrimidine phosphate synthase] + 2 Fe(3+) + 4 H2O = L-lysyl-[4-amino-5-hydroxymethyl-2-methylpyrimidine phosphate synthase] + (2S)-2-amino-5-hydroxy-4-oxopentanoyl-[4-amino-5-hydroxymethyl-2-methylpyrimidine phosphate synthase] + 4-amino-2-methyl-5-(phosphooxymethyl)pyrimidine + 3-oxopropanoate + 2 Fe(2+) + 2 H(+)</text>
        <dbReference type="Rhea" id="RHEA:65756"/>
        <dbReference type="Rhea" id="RHEA-COMP:16892"/>
        <dbReference type="Rhea" id="RHEA-COMP:16893"/>
        <dbReference type="Rhea" id="RHEA-COMP:16894"/>
        <dbReference type="Rhea" id="RHEA-COMP:16895"/>
        <dbReference type="ChEBI" id="CHEBI:15377"/>
        <dbReference type="ChEBI" id="CHEBI:15378"/>
        <dbReference type="ChEBI" id="CHEBI:29033"/>
        <dbReference type="ChEBI" id="CHEBI:29034"/>
        <dbReference type="ChEBI" id="CHEBI:29969"/>
        <dbReference type="ChEBI" id="CHEBI:29979"/>
        <dbReference type="ChEBI" id="CHEBI:33190"/>
        <dbReference type="ChEBI" id="CHEBI:58354"/>
        <dbReference type="ChEBI" id="CHEBI:143915"/>
        <dbReference type="ChEBI" id="CHEBI:157692"/>
    </reaction>
    <physiologicalReaction direction="left-to-right" evidence="11">
        <dbReference type="Rhea" id="RHEA:65757"/>
    </physiologicalReaction>
</comment>